<dbReference type="RefSeq" id="WP_147867292.1">
    <property type="nucleotide sequence ID" value="NZ_CP036264.1"/>
</dbReference>
<dbReference type="InterPro" id="IPR025713">
    <property type="entry name" value="MotB-like_N_dom"/>
</dbReference>
<keyword evidence="4" id="KW-0282">Flagellum</keyword>
<dbReference type="Pfam" id="PF13677">
    <property type="entry name" value="MotB_plug"/>
    <property type="match status" value="1"/>
</dbReference>
<evidence type="ECO:0000256" key="2">
    <source>
        <dbReference type="ARBA" id="ARBA00023136"/>
    </source>
</evidence>
<keyword evidence="2" id="KW-0472">Membrane</keyword>
<organism evidence="4 5">
    <name type="scientific">Stieleria maiorica</name>
    <dbReference type="NCBI Taxonomy" id="2795974"/>
    <lineage>
        <taxon>Bacteria</taxon>
        <taxon>Pseudomonadati</taxon>
        <taxon>Planctomycetota</taxon>
        <taxon>Planctomycetia</taxon>
        <taxon>Pirellulales</taxon>
        <taxon>Pirellulaceae</taxon>
        <taxon>Stieleria</taxon>
    </lineage>
</organism>
<evidence type="ECO:0000313" key="5">
    <source>
        <dbReference type="Proteomes" id="UP000321353"/>
    </source>
</evidence>
<evidence type="ECO:0000256" key="1">
    <source>
        <dbReference type="ARBA" id="ARBA00004370"/>
    </source>
</evidence>
<protein>
    <submittedName>
        <fullName evidence="4">Flagellar motor protein MotD</fullName>
    </submittedName>
</protein>
<keyword evidence="5" id="KW-1185">Reference proteome</keyword>
<sequence length="250" mass="28070">MSKRKKQPPSVPSKAYLVSFGDTMTALLAFFIVLNSLAKEQTGANMHSGTGSFVNAFSSSGQPGHLSGSRSNEVIQQESQKPIYALAENMKDDSDKNIGPDEINEQQRVLDREKEQFQKFLTELESQLDLDMLPEIENQVVFDSFERPDPTTGKLSLHAVQLISEAVTKLREPGMTLEIVLWADMPRGSALKRKLDKSVELRKEIERTVWMKASQKSRIRYRVKPWLFADAKRPYLSVILGRTSAAPDAG</sequence>
<feature type="domain" description="Motility protein B-like N-terminal" evidence="3">
    <location>
        <begin position="3"/>
        <end position="39"/>
    </location>
</feature>
<dbReference type="KEGG" id="smam:Mal15_16810"/>
<evidence type="ECO:0000259" key="3">
    <source>
        <dbReference type="Pfam" id="PF13677"/>
    </source>
</evidence>
<accession>A0A5B9MC94</accession>
<dbReference type="AlphaFoldDB" id="A0A5B9MC94"/>
<dbReference type="GO" id="GO:0016020">
    <property type="term" value="C:membrane"/>
    <property type="evidence" value="ECO:0007669"/>
    <property type="project" value="UniProtKB-SubCell"/>
</dbReference>
<keyword evidence="4" id="KW-0969">Cilium</keyword>
<evidence type="ECO:0000313" key="4">
    <source>
        <dbReference type="EMBL" id="QEF97640.1"/>
    </source>
</evidence>
<comment type="subcellular location">
    <subcellularLocation>
        <location evidence="1">Membrane</location>
    </subcellularLocation>
</comment>
<gene>
    <name evidence="4" type="ORF">Mal15_16810</name>
</gene>
<name>A0A5B9MC94_9BACT</name>
<proteinExistence type="predicted"/>
<keyword evidence="4" id="KW-0966">Cell projection</keyword>
<dbReference type="Proteomes" id="UP000321353">
    <property type="component" value="Chromosome"/>
</dbReference>
<dbReference type="EMBL" id="CP036264">
    <property type="protein sequence ID" value="QEF97640.1"/>
    <property type="molecule type" value="Genomic_DNA"/>
</dbReference>
<reference evidence="4 5" key="1">
    <citation type="submission" date="2019-02" db="EMBL/GenBank/DDBJ databases">
        <title>Planctomycetal bacteria perform biofilm scaping via a novel small molecule.</title>
        <authorList>
            <person name="Jeske O."/>
            <person name="Boedeker C."/>
            <person name="Wiegand S."/>
            <person name="Breitling P."/>
            <person name="Kallscheuer N."/>
            <person name="Jogler M."/>
            <person name="Rohde M."/>
            <person name="Petersen J."/>
            <person name="Medema M.H."/>
            <person name="Surup F."/>
            <person name="Jogler C."/>
        </authorList>
    </citation>
    <scope>NUCLEOTIDE SEQUENCE [LARGE SCALE GENOMIC DNA]</scope>
    <source>
        <strain evidence="4 5">Mal15</strain>
    </source>
</reference>